<dbReference type="EMBL" id="CCCS020000035">
    <property type="protein sequence ID" value="CDQ10660.1"/>
    <property type="molecule type" value="Genomic_DNA"/>
</dbReference>
<reference evidence="1" key="1">
    <citation type="submission" date="2014-03" db="EMBL/GenBank/DDBJ databases">
        <authorList>
            <person name="Genoscope - CEA"/>
        </authorList>
    </citation>
    <scope>NUCLEOTIDE SEQUENCE [LARGE SCALE GENOMIC DNA]</scope>
    <source>
        <strain evidence="1">CF27</strain>
    </source>
</reference>
<organism evidence="1">
    <name type="scientific">Acidithiobacillus ferrivorans</name>
    <dbReference type="NCBI Taxonomy" id="160808"/>
    <lineage>
        <taxon>Bacteria</taxon>
        <taxon>Pseudomonadati</taxon>
        <taxon>Pseudomonadota</taxon>
        <taxon>Acidithiobacillia</taxon>
        <taxon>Acidithiobacillales</taxon>
        <taxon>Acidithiobacillaceae</taxon>
        <taxon>Acidithiobacillus</taxon>
    </lineage>
</organism>
<proteinExistence type="predicted"/>
<keyword evidence="3" id="KW-1185">Reference proteome</keyword>
<dbReference type="AlphaFoldDB" id="A0A060UQD9"/>
<reference evidence="2 3" key="3">
    <citation type="submission" date="2017-03" db="EMBL/GenBank/DDBJ databases">
        <authorList>
            <person name="Regsiter A."/>
            <person name="William W."/>
        </authorList>
    </citation>
    <scope>NUCLEOTIDE SEQUENCE [LARGE SCALE GENOMIC DNA]</scope>
    <source>
        <strain evidence="2">PRJEB5721</strain>
    </source>
</reference>
<sequence>MPQSTSTASGDQTAVSNPIALVVRARTQARAFPAGHPGAARLEYLAVRLERILTERRRLQKFLHQTFDE</sequence>
<evidence type="ECO:0000313" key="2">
    <source>
        <dbReference type="EMBL" id="SMH64688.1"/>
    </source>
</evidence>
<dbReference type="Proteomes" id="UP000193925">
    <property type="component" value="Chromosome AFERRI"/>
</dbReference>
<name>A0A060UQD9_9PROT</name>
<reference evidence="1" key="2">
    <citation type="submission" date="2014-07" db="EMBL/GenBank/DDBJ databases">
        <title>Initial genome analysis of the psychrotolerant acidophile Acidithiobacillus ferrivorans CF27: insights into iron and sulfur oxidation pathways and into biofilm formation.</title>
        <authorList>
            <person name="Talla E."/>
            <person name="Hedrich S."/>
            <person name="Mangenot S."/>
            <person name="Ji B."/>
            <person name="Johnson D.B."/>
            <person name="Barbe V."/>
            <person name="Bonnefoy V."/>
        </authorList>
    </citation>
    <scope>NUCLEOTIDE SEQUENCE [LARGE SCALE GENOMIC DNA]</scope>
    <source>
        <strain evidence="1">CF27</strain>
    </source>
</reference>
<dbReference type="RefSeq" id="WP_035193227.1">
    <property type="nucleotide sequence ID" value="NZ_CCCS020000035.1"/>
</dbReference>
<evidence type="ECO:0000313" key="3">
    <source>
        <dbReference type="Proteomes" id="UP000193925"/>
    </source>
</evidence>
<accession>A0A060UQD9</accession>
<protein>
    <submittedName>
        <fullName evidence="1">Uncharacterized protein</fullName>
    </submittedName>
</protein>
<evidence type="ECO:0000313" key="1">
    <source>
        <dbReference type="EMBL" id="CDQ10660.1"/>
    </source>
</evidence>
<dbReference type="EMBL" id="LT841305">
    <property type="protein sequence ID" value="SMH64688.1"/>
    <property type="molecule type" value="Genomic_DNA"/>
</dbReference>
<gene>
    <name evidence="2" type="ORF">AFERRI_10722</name>
    <name evidence="1" type="ORF">AFERRI_400441</name>
</gene>